<gene>
    <name evidence="2" type="ORF">HNAJ_LOCUS6098</name>
</gene>
<evidence type="ECO:0000313" key="4">
    <source>
        <dbReference type="WBParaSite" id="HNAJ_0000610201-mRNA-1"/>
    </source>
</evidence>
<evidence type="ECO:0000313" key="2">
    <source>
        <dbReference type="EMBL" id="VDO01958.1"/>
    </source>
</evidence>
<keyword evidence="1" id="KW-0732">Signal</keyword>
<dbReference type="WBParaSite" id="HNAJ_0000610201-mRNA-1">
    <property type="protein sequence ID" value="HNAJ_0000610201-mRNA-1"/>
    <property type="gene ID" value="HNAJ_0000610201"/>
</dbReference>
<dbReference type="EMBL" id="UZAE01006039">
    <property type="protein sequence ID" value="VDO01958.1"/>
    <property type="molecule type" value="Genomic_DNA"/>
</dbReference>
<dbReference type="AlphaFoldDB" id="A0A0R3TGB1"/>
<keyword evidence="3" id="KW-1185">Reference proteome</keyword>
<protein>
    <submittedName>
        <fullName evidence="4">Secreted protein</fullName>
    </submittedName>
</protein>
<reference evidence="2 3" key="2">
    <citation type="submission" date="2018-11" db="EMBL/GenBank/DDBJ databases">
        <authorList>
            <consortium name="Pathogen Informatics"/>
        </authorList>
    </citation>
    <scope>NUCLEOTIDE SEQUENCE [LARGE SCALE GENOMIC DNA]</scope>
</reference>
<reference evidence="4" key="1">
    <citation type="submission" date="2017-02" db="UniProtKB">
        <authorList>
            <consortium name="WormBaseParasite"/>
        </authorList>
    </citation>
    <scope>IDENTIFICATION</scope>
</reference>
<dbReference type="Proteomes" id="UP000278807">
    <property type="component" value="Unassembled WGS sequence"/>
</dbReference>
<evidence type="ECO:0000313" key="3">
    <source>
        <dbReference type="Proteomes" id="UP000278807"/>
    </source>
</evidence>
<proteinExistence type="predicted"/>
<name>A0A0R3TGB1_RODNA</name>
<feature type="signal peptide" evidence="1">
    <location>
        <begin position="1"/>
        <end position="26"/>
    </location>
</feature>
<accession>A0A0R3TGB1</accession>
<organism evidence="4">
    <name type="scientific">Rodentolepis nana</name>
    <name type="common">Dwarf tapeworm</name>
    <name type="synonym">Hymenolepis nana</name>
    <dbReference type="NCBI Taxonomy" id="102285"/>
    <lineage>
        <taxon>Eukaryota</taxon>
        <taxon>Metazoa</taxon>
        <taxon>Spiralia</taxon>
        <taxon>Lophotrochozoa</taxon>
        <taxon>Platyhelminthes</taxon>
        <taxon>Cestoda</taxon>
        <taxon>Eucestoda</taxon>
        <taxon>Cyclophyllidea</taxon>
        <taxon>Hymenolepididae</taxon>
        <taxon>Rodentolepis</taxon>
    </lineage>
</organism>
<feature type="chain" id="PRO_5043131884" evidence="1">
    <location>
        <begin position="27"/>
        <end position="92"/>
    </location>
</feature>
<sequence>MMTGQTSWMLLVLLSFFLLSTNLSQAAPIEHANDEVKAIDKDAIPLSEDVEVLTKVPVEDGDELLNELVPARPTRRIIGRVRVIIIRIRKKN</sequence>
<evidence type="ECO:0000256" key="1">
    <source>
        <dbReference type="SAM" id="SignalP"/>
    </source>
</evidence>